<comment type="subcellular location">
    <subcellularLocation>
        <location evidence="1">Cell envelope</location>
    </subcellularLocation>
</comment>
<protein>
    <submittedName>
        <fullName evidence="6">TlpA family protein disulfide reductase</fullName>
    </submittedName>
</protein>
<gene>
    <name evidence="6" type="ORF">ICJ84_11315</name>
</gene>
<comment type="caution">
    <text evidence="6">The sequence shown here is derived from an EMBL/GenBank/DDBJ whole genome shotgun (WGS) entry which is preliminary data.</text>
</comment>
<dbReference type="InterPro" id="IPR013766">
    <property type="entry name" value="Thioredoxin_domain"/>
</dbReference>
<proteinExistence type="predicted"/>
<reference evidence="6" key="1">
    <citation type="journal article" date="2013" name="Int. J. Syst. Evol. Microbiol.">
        <title>Aestuariibaculum suncheonense gen. nov., sp. nov., a marine bacterium of the family Flavobacteriaceae isolated from a tidal flat and emended descriptions of the genera Gaetbulibacter and Tamlana.</title>
        <authorList>
            <person name="Jeong S.H."/>
            <person name="Park M.S."/>
            <person name="Jin H.M."/>
            <person name="Lee K."/>
            <person name="Park W."/>
            <person name="Jeon C.O."/>
        </authorList>
    </citation>
    <scope>NUCLEOTIDE SEQUENCE</scope>
    <source>
        <strain evidence="6">SC17</strain>
    </source>
</reference>
<evidence type="ECO:0000256" key="3">
    <source>
        <dbReference type="ARBA" id="ARBA00023157"/>
    </source>
</evidence>
<dbReference type="Gene3D" id="3.40.30.10">
    <property type="entry name" value="Glutaredoxin"/>
    <property type="match status" value="1"/>
</dbReference>
<dbReference type="PROSITE" id="PS51352">
    <property type="entry name" value="THIOREDOXIN_2"/>
    <property type="match status" value="1"/>
</dbReference>
<dbReference type="InterPro" id="IPR050553">
    <property type="entry name" value="Thioredoxin_ResA/DsbE_sf"/>
</dbReference>
<feature type="domain" description="Thioredoxin" evidence="5">
    <location>
        <begin position="156"/>
        <end position="301"/>
    </location>
</feature>
<keyword evidence="7" id="KW-1185">Reference proteome</keyword>
<organism evidence="6 7">
    <name type="scientific">Aestuariibaculum suncheonense</name>
    <dbReference type="NCBI Taxonomy" id="1028745"/>
    <lineage>
        <taxon>Bacteria</taxon>
        <taxon>Pseudomonadati</taxon>
        <taxon>Bacteroidota</taxon>
        <taxon>Flavobacteriia</taxon>
        <taxon>Flavobacteriales</taxon>
        <taxon>Flavobacteriaceae</taxon>
    </lineage>
</organism>
<sequence>MGGDKKVIEISEDGTFIDTFKVRQGKTKLQMMLEKDHKMCTLFAENGSNIHFEADGSDFLSTLKFTEDLADINNYERDKMMIMTSDQGFNRKIWYRFDQETFDSKISTLRQALITSLESYSNIPQEQLEEEKSFIDKYLERLVSKYDSEHAYASKLEKGNPSPAFENYENYDGSTTSLSDFKGKYVFIDVWATWCSPCKAEIPFLEALEKEYHGENIVFVSMSVDKQADKEKWRNMVKDKAMSGVQILAPNATGSEFTRAYNINAIPRFILIDPQGNIVDFNAPRPSNKEEIHKLLDVVKS</sequence>
<accession>A0A8J6Q8E1</accession>
<evidence type="ECO:0000256" key="4">
    <source>
        <dbReference type="ARBA" id="ARBA00023284"/>
    </source>
</evidence>
<dbReference type="InterPro" id="IPR036249">
    <property type="entry name" value="Thioredoxin-like_sf"/>
</dbReference>
<dbReference type="Pfam" id="PF08534">
    <property type="entry name" value="Redoxin"/>
    <property type="match status" value="1"/>
</dbReference>
<dbReference type="GO" id="GO:0016491">
    <property type="term" value="F:oxidoreductase activity"/>
    <property type="evidence" value="ECO:0007669"/>
    <property type="project" value="InterPro"/>
</dbReference>
<name>A0A8J6Q8E1_9FLAO</name>
<keyword evidence="3" id="KW-1015">Disulfide bond</keyword>
<dbReference type="Proteomes" id="UP000602057">
    <property type="component" value="Unassembled WGS sequence"/>
</dbReference>
<dbReference type="PANTHER" id="PTHR42852:SF6">
    <property type="entry name" value="THIOL:DISULFIDE INTERCHANGE PROTEIN DSBE"/>
    <property type="match status" value="1"/>
</dbReference>
<dbReference type="CDD" id="cd02966">
    <property type="entry name" value="TlpA_like_family"/>
    <property type="match status" value="1"/>
</dbReference>
<reference evidence="6" key="2">
    <citation type="submission" date="2020-09" db="EMBL/GenBank/DDBJ databases">
        <authorList>
            <person name="Wu Z."/>
        </authorList>
    </citation>
    <scope>NUCLEOTIDE SEQUENCE</scope>
    <source>
        <strain evidence="6">SC17</strain>
    </source>
</reference>
<evidence type="ECO:0000313" key="6">
    <source>
        <dbReference type="EMBL" id="MBD0836029.1"/>
    </source>
</evidence>
<evidence type="ECO:0000256" key="2">
    <source>
        <dbReference type="ARBA" id="ARBA00022748"/>
    </source>
</evidence>
<dbReference type="InterPro" id="IPR013740">
    <property type="entry name" value="Redoxin"/>
</dbReference>
<evidence type="ECO:0000256" key="1">
    <source>
        <dbReference type="ARBA" id="ARBA00004196"/>
    </source>
</evidence>
<dbReference type="PANTHER" id="PTHR42852">
    <property type="entry name" value="THIOL:DISULFIDE INTERCHANGE PROTEIN DSBE"/>
    <property type="match status" value="1"/>
</dbReference>
<dbReference type="AlphaFoldDB" id="A0A8J6Q8E1"/>
<dbReference type="GO" id="GO:0030313">
    <property type="term" value="C:cell envelope"/>
    <property type="evidence" value="ECO:0007669"/>
    <property type="project" value="UniProtKB-SubCell"/>
</dbReference>
<dbReference type="GO" id="GO:0017004">
    <property type="term" value="P:cytochrome complex assembly"/>
    <property type="evidence" value="ECO:0007669"/>
    <property type="project" value="UniProtKB-KW"/>
</dbReference>
<dbReference type="SUPFAM" id="SSF52833">
    <property type="entry name" value="Thioredoxin-like"/>
    <property type="match status" value="1"/>
</dbReference>
<keyword evidence="4" id="KW-0676">Redox-active center</keyword>
<evidence type="ECO:0000313" key="7">
    <source>
        <dbReference type="Proteomes" id="UP000602057"/>
    </source>
</evidence>
<dbReference type="EMBL" id="JACVXC010000004">
    <property type="protein sequence ID" value="MBD0836029.1"/>
    <property type="molecule type" value="Genomic_DNA"/>
</dbReference>
<keyword evidence="2" id="KW-0201">Cytochrome c-type biogenesis</keyword>
<evidence type="ECO:0000259" key="5">
    <source>
        <dbReference type="PROSITE" id="PS51352"/>
    </source>
</evidence>